<dbReference type="InterPro" id="IPR018466">
    <property type="entry name" value="Kre9/Knh1-like_N"/>
</dbReference>
<feature type="compositionally biased region" description="Polar residues" evidence="2">
    <location>
        <begin position="178"/>
        <end position="189"/>
    </location>
</feature>
<dbReference type="GO" id="GO:0042546">
    <property type="term" value="P:cell wall biogenesis"/>
    <property type="evidence" value="ECO:0007669"/>
    <property type="project" value="InterPro"/>
</dbReference>
<gene>
    <name evidence="4" type="ORF">FMOSSE_LOCUS7583</name>
</gene>
<keyword evidence="5" id="KW-1185">Reference proteome</keyword>
<dbReference type="PANTHER" id="PTHR28154">
    <property type="entry name" value="CELL WALL SYNTHESIS PROTEIN KNH1-RELATED"/>
    <property type="match status" value="1"/>
</dbReference>
<dbReference type="GO" id="GO:0006078">
    <property type="term" value="P:(1-&gt;6)-beta-D-glucan biosynthetic process"/>
    <property type="evidence" value="ECO:0007669"/>
    <property type="project" value="InterPro"/>
</dbReference>
<dbReference type="PANTHER" id="PTHR28154:SF1">
    <property type="entry name" value="CELL WALL SYNTHESIS PROTEIN KNH1-RELATED"/>
    <property type="match status" value="1"/>
</dbReference>
<dbReference type="Pfam" id="PF10342">
    <property type="entry name" value="Kre9_KNH"/>
    <property type="match status" value="1"/>
</dbReference>
<comment type="caution">
    <text evidence="4">The sequence shown here is derived from an EMBL/GenBank/DDBJ whole genome shotgun (WGS) entry which is preliminary data.</text>
</comment>
<name>A0A9N9BSC9_FUNMO</name>
<evidence type="ECO:0000313" key="4">
    <source>
        <dbReference type="EMBL" id="CAG8573631.1"/>
    </source>
</evidence>
<sequence>MIQSLYFPYDLTALRSLPSFPGITTNSPFQSVTWNGGEQENVVWADDGKAPALSKIGQVTIDLMAGGEENQVLVANIGKAPATAKTISYRVPVTVGPPGDFYFIKYTSGSYISYSGTFSIEGVKGTVNGFDPKNPNAKSPANGTTINSFPTYSTYPKIGQASPTQSNAPTGSPVIPATKNNDVPKTNPTDADKTGDAISLMPSFVGIATSAVALTLTYLY</sequence>
<feature type="domain" description="Yeast cell wall synthesis Kre9/Knh1-like N-terminal" evidence="3">
    <location>
        <begin position="28"/>
        <end position="120"/>
    </location>
</feature>
<organism evidence="4 5">
    <name type="scientific">Funneliformis mosseae</name>
    <name type="common">Endomycorrhizal fungus</name>
    <name type="synonym">Glomus mosseae</name>
    <dbReference type="NCBI Taxonomy" id="27381"/>
    <lineage>
        <taxon>Eukaryota</taxon>
        <taxon>Fungi</taxon>
        <taxon>Fungi incertae sedis</taxon>
        <taxon>Mucoromycota</taxon>
        <taxon>Glomeromycotina</taxon>
        <taxon>Glomeromycetes</taxon>
        <taxon>Glomerales</taxon>
        <taxon>Glomeraceae</taxon>
        <taxon>Funneliformis</taxon>
    </lineage>
</organism>
<dbReference type="EMBL" id="CAJVPP010001801">
    <property type="protein sequence ID" value="CAG8573631.1"/>
    <property type="molecule type" value="Genomic_DNA"/>
</dbReference>
<accession>A0A9N9BSC9</accession>
<dbReference type="InterPro" id="IPR045328">
    <property type="entry name" value="Kre9/Knh1"/>
</dbReference>
<evidence type="ECO:0000259" key="3">
    <source>
        <dbReference type="Pfam" id="PF10342"/>
    </source>
</evidence>
<evidence type="ECO:0000256" key="1">
    <source>
        <dbReference type="ARBA" id="ARBA00022729"/>
    </source>
</evidence>
<dbReference type="AlphaFoldDB" id="A0A9N9BSC9"/>
<evidence type="ECO:0000313" key="5">
    <source>
        <dbReference type="Proteomes" id="UP000789375"/>
    </source>
</evidence>
<keyword evidence="1" id="KW-0732">Signal</keyword>
<feature type="compositionally biased region" description="Polar residues" evidence="2">
    <location>
        <begin position="161"/>
        <end position="170"/>
    </location>
</feature>
<feature type="region of interest" description="Disordered" evidence="2">
    <location>
        <begin position="159"/>
        <end position="194"/>
    </location>
</feature>
<evidence type="ECO:0000256" key="2">
    <source>
        <dbReference type="SAM" id="MobiDB-lite"/>
    </source>
</evidence>
<protein>
    <submittedName>
        <fullName evidence="4">8511_t:CDS:1</fullName>
    </submittedName>
</protein>
<dbReference type="Proteomes" id="UP000789375">
    <property type="component" value="Unassembled WGS sequence"/>
</dbReference>
<reference evidence="4" key="1">
    <citation type="submission" date="2021-06" db="EMBL/GenBank/DDBJ databases">
        <authorList>
            <person name="Kallberg Y."/>
            <person name="Tangrot J."/>
            <person name="Rosling A."/>
        </authorList>
    </citation>
    <scope>NUCLEOTIDE SEQUENCE</scope>
    <source>
        <strain evidence="4">87-6 pot B 2015</strain>
    </source>
</reference>
<proteinExistence type="predicted"/>